<dbReference type="Pfam" id="PF08362">
    <property type="entry name" value="TetR_C_3"/>
    <property type="match status" value="1"/>
</dbReference>
<evidence type="ECO:0000313" key="6">
    <source>
        <dbReference type="Proteomes" id="UP001301140"/>
    </source>
</evidence>
<feature type="region of interest" description="Disordered" evidence="3">
    <location>
        <begin position="1"/>
        <end position="28"/>
    </location>
</feature>
<dbReference type="RefSeq" id="WP_327787457.1">
    <property type="nucleotide sequence ID" value="NZ_JARGEQ010000008.1"/>
</dbReference>
<dbReference type="Proteomes" id="UP001301140">
    <property type="component" value="Unassembled WGS sequence"/>
</dbReference>
<dbReference type="PROSITE" id="PS50977">
    <property type="entry name" value="HTH_TETR_2"/>
    <property type="match status" value="1"/>
</dbReference>
<dbReference type="GO" id="GO:0000976">
    <property type="term" value="F:transcription cis-regulatory region binding"/>
    <property type="evidence" value="ECO:0007669"/>
    <property type="project" value="TreeGrafter"/>
</dbReference>
<dbReference type="InterPro" id="IPR050109">
    <property type="entry name" value="HTH-type_TetR-like_transc_reg"/>
</dbReference>
<dbReference type="InterPro" id="IPR001647">
    <property type="entry name" value="HTH_TetR"/>
</dbReference>
<dbReference type="EMBL" id="JARGEQ010000008">
    <property type="protein sequence ID" value="MDF1585047.1"/>
    <property type="molecule type" value="Genomic_DNA"/>
</dbReference>
<dbReference type="PANTHER" id="PTHR30055:SF196">
    <property type="entry name" value="HTH-TYPE TRANSCRIPTIONAL REGULATOR RUTR"/>
    <property type="match status" value="1"/>
</dbReference>
<dbReference type="Gene3D" id="1.10.357.10">
    <property type="entry name" value="Tetracycline Repressor, domain 2"/>
    <property type="match status" value="1"/>
</dbReference>
<comment type="caution">
    <text evidence="5">The sequence shown here is derived from an EMBL/GenBank/DDBJ whole genome shotgun (WGS) entry which is preliminary data.</text>
</comment>
<dbReference type="PANTHER" id="PTHR30055">
    <property type="entry name" value="HTH-TYPE TRANSCRIPTIONAL REGULATOR RUTR"/>
    <property type="match status" value="1"/>
</dbReference>
<organism evidence="5 6">
    <name type="scientific">Marinimicrococcus flavescens</name>
    <dbReference type="NCBI Taxonomy" id="3031815"/>
    <lineage>
        <taxon>Bacteria</taxon>
        <taxon>Pseudomonadati</taxon>
        <taxon>Pseudomonadota</taxon>
        <taxon>Alphaproteobacteria</taxon>
        <taxon>Geminicoccales</taxon>
        <taxon>Geminicoccaceae</taxon>
        <taxon>Marinimicrococcus</taxon>
    </lineage>
</organism>
<feature type="compositionally biased region" description="Basic and acidic residues" evidence="3">
    <location>
        <begin position="1"/>
        <end position="10"/>
    </location>
</feature>
<protein>
    <submittedName>
        <fullName evidence="5">TetR/AcrR family transcriptional regulator</fullName>
    </submittedName>
</protein>
<evidence type="ECO:0000256" key="1">
    <source>
        <dbReference type="ARBA" id="ARBA00023125"/>
    </source>
</evidence>
<name>A0AAP3V1K9_9PROT</name>
<reference evidence="5 6" key="1">
    <citation type="submission" date="2023-03" db="EMBL/GenBank/DDBJ databases">
        <title>YIM 152171 draft genome.</title>
        <authorList>
            <person name="Yang Z."/>
        </authorList>
    </citation>
    <scope>NUCLEOTIDE SEQUENCE [LARGE SCALE GENOMIC DNA]</scope>
    <source>
        <strain evidence="5 6">YIM 152171</strain>
    </source>
</reference>
<dbReference type="GO" id="GO:0003700">
    <property type="term" value="F:DNA-binding transcription factor activity"/>
    <property type="evidence" value="ECO:0007669"/>
    <property type="project" value="TreeGrafter"/>
</dbReference>
<dbReference type="InterPro" id="IPR036271">
    <property type="entry name" value="Tet_transcr_reg_TetR-rel_C_sf"/>
</dbReference>
<dbReference type="InterPro" id="IPR013573">
    <property type="entry name" value="Tscrpt_reg_YcdC_C"/>
</dbReference>
<dbReference type="SUPFAM" id="SSF46689">
    <property type="entry name" value="Homeodomain-like"/>
    <property type="match status" value="1"/>
</dbReference>
<dbReference type="PRINTS" id="PR00455">
    <property type="entry name" value="HTHTETR"/>
</dbReference>
<accession>A0AAP3V1K9</accession>
<evidence type="ECO:0000256" key="2">
    <source>
        <dbReference type="PROSITE-ProRule" id="PRU00335"/>
    </source>
</evidence>
<feature type="DNA-binding region" description="H-T-H motif" evidence="2">
    <location>
        <begin position="50"/>
        <end position="69"/>
    </location>
</feature>
<keyword evidence="6" id="KW-1185">Reference proteome</keyword>
<proteinExistence type="predicted"/>
<dbReference type="Gene3D" id="1.10.10.60">
    <property type="entry name" value="Homeodomain-like"/>
    <property type="match status" value="1"/>
</dbReference>
<gene>
    <name evidence="5" type="ORF">PZ740_01450</name>
</gene>
<feature type="domain" description="HTH tetR-type" evidence="4">
    <location>
        <begin position="27"/>
        <end position="87"/>
    </location>
</feature>
<evidence type="ECO:0000313" key="5">
    <source>
        <dbReference type="EMBL" id="MDF1585047.1"/>
    </source>
</evidence>
<dbReference type="InterPro" id="IPR009057">
    <property type="entry name" value="Homeodomain-like_sf"/>
</dbReference>
<evidence type="ECO:0000259" key="4">
    <source>
        <dbReference type="PROSITE" id="PS50977"/>
    </source>
</evidence>
<sequence length="238" mass="26281">MSDPRDDGKGRPTARSGGAEARGRARRQSQARILEAAEAVFAASGYDGATTAEIARRAGLPKANVHYYFATKEAIYRAVIDRTLKLWLSAFEPLGAEDDPAEALSAYVRAKMRHSREHPLASRIFAREMLAGAPVVRDFLETELRSWVRTKSAVLRGWAERGLMDPVDPPQLFFMIWAVTQTYADFDAQICAVLDKPRQTQRDFETATETVLKVLLEGCGVRRAAPAQAASTRVRAAS</sequence>
<evidence type="ECO:0000256" key="3">
    <source>
        <dbReference type="SAM" id="MobiDB-lite"/>
    </source>
</evidence>
<dbReference type="SUPFAM" id="SSF48498">
    <property type="entry name" value="Tetracyclin repressor-like, C-terminal domain"/>
    <property type="match status" value="1"/>
</dbReference>
<dbReference type="AlphaFoldDB" id="A0AAP3V1K9"/>
<dbReference type="Pfam" id="PF00440">
    <property type="entry name" value="TetR_N"/>
    <property type="match status" value="1"/>
</dbReference>
<keyword evidence="1 2" id="KW-0238">DNA-binding</keyword>
<dbReference type="GO" id="GO:0045892">
    <property type="term" value="P:negative regulation of DNA-templated transcription"/>
    <property type="evidence" value="ECO:0007669"/>
    <property type="project" value="InterPro"/>
</dbReference>